<evidence type="ECO:0008006" key="3">
    <source>
        <dbReference type="Google" id="ProtNLM"/>
    </source>
</evidence>
<gene>
    <name evidence="1" type="ORF">G4177_19325</name>
</gene>
<comment type="caution">
    <text evidence="1">The sequence shown here is derived from an EMBL/GenBank/DDBJ whole genome shotgun (WGS) entry which is preliminary data.</text>
</comment>
<dbReference type="Proteomes" id="UP001516472">
    <property type="component" value="Unassembled WGS sequence"/>
</dbReference>
<dbReference type="RefSeq" id="WP_193349792.1">
    <property type="nucleotide sequence ID" value="NZ_JAAIYO010000005.1"/>
</dbReference>
<reference evidence="1 2" key="1">
    <citation type="submission" date="2020-02" db="EMBL/GenBank/DDBJ databases">
        <authorList>
            <person name="Babadi Z.K."/>
            <person name="Risdian C."/>
            <person name="Ebrahimipour G.H."/>
            <person name="Wink J."/>
        </authorList>
    </citation>
    <scope>NUCLEOTIDE SEQUENCE [LARGE SCALE GENOMIC DNA]</scope>
    <source>
        <strain evidence="1 2">ZKHCc1 1396</strain>
    </source>
</reference>
<evidence type="ECO:0000313" key="1">
    <source>
        <dbReference type="EMBL" id="MBE4750321.1"/>
    </source>
</evidence>
<proteinExistence type="predicted"/>
<organism evidence="1 2">
    <name type="scientific">Corallococcus soli</name>
    <dbReference type="NCBI Taxonomy" id="2710757"/>
    <lineage>
        <taxon>Bacteria</taxon>
        <taxon>Pseudomonadati</taxon>
        <taxon>Myxococcota</taxon>
        <taxon>Myxococcia</taxon>
        <taxon>Myxococcales</taxon>
        <taxon>Cystobacterineae</taxon>
        <taxon>Myxococcaceae</taxon>
        <taxon>Corallococcus</taxon>
    </lineage>
</organism>
<sequence>MSPPSPDAPRQGMQLLGAPLDPMLAGLYARTGRATLGDFVLYRPDSSAADGVLGVNAWMRGQGQAPFPSCVLFGQVSNLESYYGVVPGLADARGVQPVLYVDVQEEPHVVPVASSVEALFHQLAAFMDLLPEQPDFVPGRCSTVPFPFAAAGLIAEDRPLVDLMRAGRFDGLVTQDEESQRWMRQVLAAGPG</sequence>
<evidence type="ECO:0000313" key="2">
    <source>
        <dbReference type="Proteomes" id="UP001516472"/>
    </source>
</evidence>
<dbReference type="EMBL" id="JAAIYO010000005">
    <property type="protein sequence ID" value="MBE4750321.1"/>
    <property type="molecule type" value="Genomic_DNA"/>
</dbReference>
<protein>
    <recommendedName>
        <fullName evidence="3">SMI1/KNR4 family protein</fullName>
    </recommendedName>
</protein>
<accession>A0ABR9PQW7</accession>
<name>A0ABR9PQW7_9BACT</name>
<keyword evidence="2" id="KW-1185">Reference proteome</keyword>